<evidence type="ECO:0008006" key="4">
    <source>
        <dbReference type="Google" id="ProtNLM"/>
    </source>
</evidence>
<accession>A0A3A8JQF8</accession>
<name>A0A3A8JQF8_9BACT</name>
<dbReference type="OrthoDB" id="5497493at2"/>
<dbReference type="EMBL" id="RAVZ01000021">
    <property type="protein sequence ID" value="RKG92661.1"/>
    <property type="molecule type" value="Genomic_DNA"/>
</dbReference>
<keyword evidence="3" id="KW-1185">Reference proteome</keyword>
<organism evidence="2 3">
    <name type="scientific">Corallococcus terminator</name>
    <dbReference type="NCBI Taxonomy" id="2316733"/>
    <lineage>
        <taxon>Bacteria</taxon>
        <taxon>Pseudomonadati</taxon>
        <taxon>Myxococcota</taxon>
        <taxon>Myxococcia</taxon>
        <taxon>Myxococcales</taxon>
        <taxon>Cystobacterineae</taxon>
        <taxon>Myxococcaceae</taxon>
        <taxon>Corallococcus</taxon>
    </lineage>
</organism>
<sequence length="321" mass="34401">MSMSRSKLRRAFSRLWLLAPVTTLGVGCSSTWGCDSDSRQETFRVATIELTDGGVATAQTPCSEVCAQLGAHAPCSFTRSSQELAEPDEVSCQVGTLCEGRRPEGLCSDGSVEGRVPALGVLFAKMAHLEAASVPAFERLADELAAHGAPERLVRAARRSAKEEVRHAHAMASLAVRHGATMPEVNVAPFGARSLEALAIENAVEGCVRETFGALLAGWQARCSEDVSVRETLSAIAPDELRHSELSWDIDAWALARLSEDARARVEAARREAWSALERDAADSLLPEDVARQSGLPSPEMARRLVRELARTCSPATTALA</sequence>
<comment type="caution">
    <text evidence="2">The sequence shown here is derived from an EMBL/GenBank/DDBJ whole genome shotgun (WGS) entry which is preliminary data.</text>
</comment>
<reference evidence="3" key="1">
    <citation type="submission" date="2018-09" db="EMBL/GenBank/DDBJ databases">
        <authorList>
            <person name="Livingstone P.G."/>
            <person name="Whitworth D.E."/>
        </authorList>
    </citation>
    <scope>NUCLEOTIDE SEQUENCE [LARGE SCALE GENOMIC DNA]</scope>
    <source>
        <strain evidence="3">CA054A</strain>
    </source>
</reference>
<dbReference type="InterPro" id="IPR009078">
    <property type="entry name" value="Ferritin-like_SF"/>
</dbReference>
<feature type="chain" id="PRO_5017366564" description="Ferritin-like domain-containing protein" evidence="1">
    <location>
        <begin position="26"/>
        <end position="321"/>
    </location>
</feature>
<dbReference type="PROSITE" id="PS51257">
    <property type="entry name" value="PROKAR_LIPOPROTEIN"/>
    <property type="match status" value="1"/>
</dbReference>
<evidence type="ECO:0000313" key="3">
    <source>
        <dbReference type="Proteomes" id="UP000268094"/>
    </source>
</evidence>
<protein>
    <recommendedName>
        <fullName evidence="4">Ferritin-like domain-containing protein</fullName>
    </recommendedName>
</protein>
<dbReference type="SUPFAM" id="SSF47240">
    <property type="entry name" value="Ferritin-like"/>
    <property type="match status" value="1"/>
</dbReference>
<feature type="signal peptide" evidence="1">
    <location>
        <begin position="1"/>
        <end position="25"/>
    </location>
</feature>
<dbReference type="Proteomes" id="UP000268094">
    <property type="component" value="Unassembled WGS sequence"/>
</dbReference>
<dbReference type="RefSeq" id="WP_120539484.1">
    <property type="nucleotide sequence ID" value="NZ_RAVZ01000021.1"/>
</dbReference>
<proteinExistence type="predicted"/>
<keyword evidence="1" id="KW-0732">Signal</keyword>
<gene>
    <name evidence="2" type="ORF">D7V88_05200</name>
</gene>
<evidence type="ECO:0000256" key="1">
    <source>
        <dbReference type="SAM" id="SignalP"/>
    </source>
</evidence>
<dbReference type="AlphaFoldDB" id="A0A3A8JQF8"/>
<evidence type="ECO:0000313" key="2">
    <source>
        <dbReference type="EMBL" id="RKG92661.1"/>
    </source>
</evidence>